<dbReference type="RefSeq" id="WP_161140746.1">
    <property type="nucleotide sequence ID" value="NZ_SPKJ01000036.1"/>
</dbReference>
<dbReference type="OrthoDB" id="7907231at2"/>
<organism evidence="1 2">
    <name type="scientific">Propylenella binzhouense</name>
    <dbReference type="NCBI Taxonomy" id="2555902"/>
    <lineage>
        <taxon>Bacteria</taxon>
        <taxon>Pseudomonadati</taxon>
        <taxon>Pseudomonadota</taxon>
        <taxon>Alphaproteobacteria</taxon>
        <taxon>Hyphomicrobiales</taxon>
        <taxon>Propylenellaceae</taxon>
        <taxon>Propylenella</taxon>
    </lineage>
</organism>
<evidence type="ECO:0000313" key="1">
    <source>
        <dbReference type="EMBL" id="MYZ48397.1"/>
    </source>
</evidence>
<sequence length="126" mass="12848">MDELVRRLVERTGIDEATARSAVAAIFAFLVEEGPADKVQALLARIPGAAGMAVPEEAGDAPTLGGFGGLMGGGVMAVLSKLQGLGLGIGEIQEVTQETLAFAREKAGRDAVDEVIAGIPGLSQFV</sequence>
<evidence type="ECO:0000313" key="2">
    <source>
        <dbReference type="Proteomes" id="UP000773614"/>
    </source>
</evidence>
<dbReference type="Proteomes" id="UP000773614">
    <property type="component" value="Unassembled WGS sequence"/>
</dbReference>
<accession>A0A964WTU0</accession>
<comment type="caution">
    <text evidence="1">The sequence shown here is derived from an EMBL/GenBank/DDBJ whole genome shotgun (WGS) entry which is preliminary data.</text>
</comment>
<protein>
    <submittedName>
        <fullName evidence="1">DUF2267 domain-containing protein</fullName>
    </submittedName>
</protein>
<name>A0A964WTU0_9HYPH</name>
<proteinExistence type="predicted"/>
<dbReference type="EMBL" id="SPKJ01000036">
    <property type="protein sequence ID" value="MYZ48397.1"/>
    <property type="molecule type" value="Genomic_DNA"/>
</dbReference>
<keyword evidence="2" id="KW-1185">Reference proteome</keyword>
<reference evidence="1" key="1">
    <citation type="submission" date="2019-03" db="EMBL/GenBank/DDBJ databases">
        <title>Afifella sp. nov., isolated from activated sludge.</title>
        <authorList>
            <person name="Li Q."/>
            <person name="Liu Y."/>
        </authorList>
    </citation>
    <scope>NUCLEOTIDE SEQUENCE</scope>
    <source>
        <strain evidence="1">L72</strain>
    </source>
</reference>
<dbReference type="AlphaFoldDB" id="A0A964WTU0"/>
<gene>
    <name evidence="1" type="ORF">E4O86_11830</name>
</gene>